<dbReference type="InterPro" id="IPR000706">
    <property type="entry name" value="AGPR_type-1"/>
</dbReference>
<dbReference type="EMBL" id="LIZX01000116">
    <property type="protein sequence ID" value="KPJ65441.1"/>
    <property type="molecule type" value="Genomic_DNA"/>
</dbReference>
<organism evidence="10 11">
    <name type="scientific">candidate division WOR-1 bacterium DG_54_3</name>
    <dbReference type="NCBI Taxonomy" id="1703775"/>
    <lineage>
        <taxon>Bacteria</taxon>
        <taxon>Bacillati</taxon>
        <taxon>Saganbacteria</taxon>
    </lineage>
</organism>
<evidence type="ECO:0000256" key="7">
    <source>
        <dbReference type="HAMAP-Rule" id="MF_00150"/>
    </source>
</evidence>
<dbReference type="SUPFAM" id="SSF51735">
    <property type="entry name" value="NAD(P)-binding Rossmann-fold domains"/>
    <property type="match status" value="1"/>
</dbReference>
<comment type="similarity">
    <text evidence="7">Belongs to the NAGSA dehydrogenase family. Type 1 subfamily.</text>
</comment>
<reference evidence="10 11" key="1">
    <citation type="journal article" date="2015" name="Microbiome">
        <title>Genomic resolution of linkages in carbon, nitrogen, and sulfur cycling among widespread estuary sediment bacteria.</title>
        <authorList>
            <person name="Baker B.J."/>
            <person name="Lazar C.S."/>
            <person name="Teske A.P."/>
            <person name="Dick G.J."/>
        </authorList>
    </citation>
    <scope>NUCLEOTIDE SEQUENCE [LARGE SCALE GENOMIC DNA]</scope>
    <source>
        <strain evidence="10">DG_54_3</strain>
    </source>
</reference>
<comment type="caution">
    <text evidence="10">The sequence shown here is derived from an EMBL/GenBank/DDBJ whole genome shotgun (WGS) entry which is preliminary data.</text>
</comment>
<dbReference type="CDD" id="cd17895">
    <property type="entry name" value="AGPR_1_N"/>
    <property type="match status" value="1"/>
</dbReference>
<dbReference type="Gene3D" id="3.40.50.720">
    <property type="entry name" value="NAD(P)-binding Rossmann-like Domain"/>
    <property type="match status" value="1"/>
</dbReference>
<dbReference type="InterPro" id="IPR023013">
    <property type="entry name" value="AGPR_AS"/>
</dbReference>
<evidence type="ECO:0000259" key="9">
    <source>
        <dbReference type="SMART" id="SM00859"/>
    </source>
</evidence>
<sequence length="347" mass="38350">MIKVGIIGAGGYAGITLVQILLGHPETEIVWVMSEEAHKGKKVKELYPHLLGEIDLTYQTLDDLDKVLGKVELVFLALPHGIAMNHVPKILEAGKKVIDLGADFRFADAEIFKKWYHVDHNAQKYLKQAVFGLPELYRNDIKKAKLIGNPGCYPTSAILGIAPLVREGLVDLESMIVDAKSGVSGAGRGISLKTHYCERNEGIEAYAVTIHRHMGEIEDQASKIAGKDLKVTFVPHLTPMNRGILSTIYAKLKQKMNKQQLTAVYKKFYKDEPFVRVREDSLPNTKFVAGTNYCDLAVEVNEVTGKVIVLSAIDNLVKGASGQAVQNMNIMYGFEETTGLKQIALYP</sequence>
<comment type="pathway">
    <text evidence="1 7">Amino-acid biosynthesis; L-arginine biosynthesis; N(2)-acetyl-L-ornithine from L-glutamate: step 3/4.</text>
</comment>
<comment type="subcellular location">
    <subcellularLocation>
        <location evidence="7">Cytoplasm</location>
    </subcellularLocation>
</comment>
<dbReference type="PANTHER" id="PTHR32338">
    <property type="entry name" value="N-ACETYL-GAMMA-GLUTAMYL-PHOSPHATE REDUCTASE, CHLOROPLASTIC-RELATED-RELATED"/>
    <property type="match status" value="1"/>
</dbReference>
<dbReference type="Pfam" id="PF01118">
    <property type="entry name" value="Semialdhyde_dh"/>
    <property type="match status" value="1"/>
</dbReference>
<dbReference type="GO" id="GO:0051287">
    <property type="term" value="F:NAD binding"/>
    <property type="evidence" value="ECO:0007669"/>
    <property type="project" value="InterPro"/>
</dbReference>
<name>A0A0S7XSI5_UNCSA</name>
<dbReference type="PATRIC" id="fig|1703775.3.peg.640"/>
<dbReference type="UniPathway" id="UPA00068">
    <property type="reaction ID" value="UER00108"/>
</dbReference>
<proteinExistence type="inferred from homology"/>
<dbReference type="FunFam" id="3.30.360.10:FF:000014">
    <property type="entry name" value="N-acetyl-gamma-glutamyl-phosphate reductase"/>
    <property type="match status" value="1"/>
</dbReference>
<dbReference type="Gene3D" id="3.30.360.10">
    <property type="entry name" value="Dihydrodipicolinate Reductase, domain 2"/>
    <property type="match status" value="1"/>
</dbReference>
<evidence type="ECO:0000256" key="6">
    <source>
        <dbReference type="ARBA" id="ARBA00050557"/>
    </source>
</evidence>
<accession>A0A0S7XSI5</accession>
<dbReference type="GO" id="GO:0006526">
    <property type="term" value="P:L-arginine biosynthetic process"/>
    <property type="evidence" value="ECO:0007669"/>
    <property type="project" value="UniProtKB-UniRule"/>
</dbReference>
<keyword evidence="3 7" id="KW-0028">Amino-acid biosynthesis</keyword>
<feature type="active site" evidence="7 8">
    <location>
        <position position="152"/>
    </location>
</feature>
<dbReference type="PANTHER" id="PTHR32338:SF10">
    <property type="entry name" value="N-ACETYL-GAMMA-GLUTAMYL-PHOSPHATE REDUCTASE, CHLOROPLASTIC-RELATED"/>
    <property type="match status" value="1"/>
</dbReference>
<dbReference type="NCBIfam" id="TIGR01850">
    <property type="entry name" value="argC"/>
    <property type="match status" value="1"/>
</dbReference>
<evidence type="ECO:0000256" key="8">
    <source>
        <dbReference type="PROSITE-ProRule" id="PRU10010"/>
    </source>
</evidence>
<dbReference type="Pfam" id="PF22698">
    <property type="entry name" value="Semialdhyde_dhC_1"/>
    <property type="match status" value="1"/>
</dbReference>
<keyword evidence="4 7" id="KW-0521">NADP</keyword>
<keyword evidence="5 7" id="KW-0560">Oxidoreductase</keyword>
<dbReference type="InterPro" id="IPR036291">
    <property type="entry name" value="NAD(P)-bd_dom_sf"/>
</dbReference>
<gene>
    <name evidence="7 10" type="primary">argC</name>
    <name evidence="10" type="ORF">AMJ44_10145</name>
</gene>
<dbReference type="GO" id="GO:0005737">
    <property type="term" value="C:cytoplasm"/>
    <property type="evidence" value="ECO:0007669"/>
    <property type="project" value="UniProtKB-SubCell"/>
</dbReference>
<protein>
    <recommendedName>
        <fullName evidence="7">N-acetyl-gamma-glutamyl-phosphate reductase</fullName>
        <shortName evidence="7">AGPR</shortName>
        <ecNumber evidence="7">1.2.1.38</ecNumber>
    </recommendedName>
    <alternativeName>
        <fullName evidence="7">N-acetyl-glutamate semialdehyde dehydrogenase</fullName>
        <shortName evidence="7">NAGSA dehydrogenase</shortName>
    </alternativeName>
</protein>
<keyword evidence="2 7" id="KW-0055">Arginine biosynthesis</keyword>
<dbReference type="Proteomes" id="UP000051861">
    <property type="component" value="Unassembled WGS sequence"/>
</dbReference>
<evidence type="ECO:0000256" key="1">
    <source>
        <dbReference type="ARBA" id="ARBA00004862"/>
    </source>
</evidence>
<dbReference type="SMART" id="SM00859">
    <property type="entry name" value="Semialdhyde_dh"/>
    <property type="match status" value="1"/>
</dbReference>
<evidence type="ECO:0000313" key="10">
    <source>
        <dbReference type="EMBL" id="KPJ65441.1"/>
    </source>
</evidence>
<dbReference type="HAMAP" id="MF_00150">
    <property type="entry name" value="ArgC_type1"/>
    <property type="match status" value="1"/>
</dbReference>
<dbReference type="GO" id="GO:0070401">
    <property type="term" value="F:NADP+ binding"/>
    <property type="evidence" value="ECO:0007669"/>
    <property type="project" value="InterPro"/>
</dbReference>
<evidence type="ECO:0000256" key="5">
    <source>
        <dbReference type="ARBA" id="ARBA00023002"/>
    </source>
</evidence>
<evidence type="ECO:0000256" key="4">
    <source>
        <dbReference type="ARBA" id="ARBA00022857"/>
    </source>
</evidence>
<evidence type="ECO:0000313" key="11">
    <source>
        <dbReference type="Proteomes" id="UP000051861"/>
    </source>
</evidence>
<evidence type="ECO:0000256" key="3">
    <source>
        <dbReference type="ARBA" id="ARBA00022605"/>
    </source>
</evidence>
<comment type="function">
    <text evidence="7">Catalyzes the NADPH-dependent reduction of N-acetyl-5-glutamyl phosphate to yield N-acetyl-L-glutamate 5-semialdehyde.</text>
</comment>
<dbReference type="SUPFAM" id="SSF55347">
    <property type="entry name" value="Glyceraldehyde-3-phosphate dehydrogenase-like, C-terminal domain"/>
    <property type="match status" value="1"/>
</dbReference>
<dbReference type="InterPro" id="IPR050085">
    <property type="entry name" value="AGPR"/>
</dbReference>
<dbReference type="PROSITE" id="PS01224">
    <property type="entry name" value="ARGC"/>
    <property type="match status" value="1"/>
</dbReference>
<keyword evidence="7" id="KW-0963">Cytoplasm</keyword>
<dbReference type="InterPro" id="IPR058924">
    <property type="entry name" value="AGPR_dimerisation_dom"/>
</dbReference>
<dbReference type="CDD" id="cd23934">
    <property type="entry name" value="AGPR_1_C"/>
    <property type="match status" value="1"/>
</dbReference>
<evidence type="ECO:0000256" key="2">
    <source>
        <dbReference type="ARBA" id="ARBA00022571"/>
    </source>
</evidence>
<feature type="domain" description="Semialdehyde dehydrogenase NAD-binding" evidence="9">
    <location>
        <begin position="3"/>
        <end position="144"/>
    </location>
</feature>
<dbReference type="InterPro" id="IPR000534">
    <property type="entry name" value="Semialdehyde_DH_NAD-bd"/>
</dbReference>
<dbReference type="AlphaFoldDB" id="A0A0S7XSI5"/>
<dbReference type="GO" id="GO:0003942">
    <property type="term" value="F:N-acetyl-gamma-glutamyl-phosphate reductase activity"/>
    <property type="evidence" value="ECO:0007669"/>
    <property type="project" value="UniProtKB-UniRule"/>
</dbReference>
<dbReference type="EC" id="1.2.1.38" evidence="7"/>
<comment type="catalytic activity">
    <reaction evidence="6 7">
        <text>N-acetyl-L-glutamate 5-semialdehyde + phosphate + NADP(+) = N-acetyl-L-glutamyl 5-phosphate + NADPH + H(+)</text>
        <dbReference type="Rhea" id="RHEA:21588"/>
        <dbReference type="ChEBI" id="CHEBI:15378"/>
        <dbReference type="ChEBI" id="CHEBI:29123"/>
        <dbReference type="ChEBI" id="CHEBI:43474"/>
        <dbReference type="ChEBI" id="CHEBI:57783"/>
        <dbReference type="ChEBI" id="CHEBI:57936"/>
        <dbReference type="ChEBI" id="CHEBI:58349"/>
        <dbReference type="EC" id="1.2.1.38"/>
    </reaction>
</comment>